<dbReference type="InterPro" id="IPR036291">
    <property type="entry name" value="NAD(P)-bd_dom_sf"/>
</dbReference>
<protein>
    <recommendedName>
        <fullName evidence="2">NAD-dependent epimerase/dehydratase domain-containing protein</fullName>
    </recommendedName>
</protein>
<dbReference type="InterPro" id="IPR001509">
    <property type="entry name" value="Epimerase_deHydtase"/>
</dbReference>
<comment type="similarity">
    <text evidence="1">Belongs to the NAD(P)-dependent epimerase/dehydratase family.</text>
</comment>
<dbReference type="Proteomes" id="UP000032578">
    <property type="component" value="Unassembled WGS sequence"/>
</dbReference>
<dbReference type="STRING" id="1435349.PW52_12510"/>
<dbReference type="CDD" id="cd08946">
    <property type="entry name" value="SDR_e"/>
    <property type="match status" value="1"/>
</dbReference>
<feature type="domain" description="NAD-dependent epimerase/dehydratase" evidence="2">
    <location>
        <begin position="11"/>
        <end position="240"/>
    </location>
</feature>
<dbReference type="EMBL" id="JTDW01000010">
    <property type="protein sequence ID" value="KJD34921.1"/>
    <property type="molecule type" value="Genomic_DNA"/>
</dbReference>
<dbReference type="Pfam" id="PF01370">
    <property type="entry name" value="Epimerase"/>
    <property type="match status" value="1"/>
</dbReference>
<dbReference type="PANTHER" id="PTHR43000">
    <property type="entry name" value="DTDP-D-GLUCOSE 4,6-DEHYDRATASE-RELATED"/>
    <property type="match status" value="1"/>
</dbReference>
<accession>A0A0D7W714</accession>
<keyword evidence="4" id="KW-1185">Reference proteome</keyword>
<evidence type="ECO:0000313" key="4">
    <source>
        <dbReference type="Proteomes" id="UP000032578"/>
    </source>
</evidence>
<gene>
    <name evidence="3" type="ORF">PW52_12510</name>
</gene>
<evidence type="ECO:0000313" key="3">
    <source>
        <dbReference type="EMBL" id="KJD34921.1"/>
    </source>
</evidence>
<dbReference type="PATRIC" id="fig|1435349.4.peg.521"/>
<reference evidence="3 4" key="1">
    <citation type="submission" date="2014-11" db="EMBL/GenBank/DDBJ databases">
        <title>Tamlana sedimentorum sp. nov., isolated from shallow sand sediments of the Sea of Japan.</title>
        <authorList>
            <person name="Romanenko L.A."/>
        </authorList>
    </citation>
    <scope>NUCLEOTIDE SEQUENCE [LARGE SCALE GENOMIC DNA]</scope>
    <source>
        <strain evidence="3 4">JCM 19808</strain>
    </source>
</reference>
<evidence type="ECO:0000259" key="2">
    <source>
        <dbReference type="Pfam" id="PF01370"/>
    </source>
</evidence>
<proteinExistence type="inferred from homology"/>
<name>A0A0D7W714_9FLAO</name>
<sequence length="317" mass="36440">MENMVNSKTKVLITGGLGNLGSWLTHHYCNLGYDVTVLTYRHRTLEFELPFKIITCDISTLSNCKAAITEYYDIIIHTASMNDNFVEGYAENAIIVNALGTRNILETIKDNPPKHFIYFSTFHVYGKYSGNISEETELLPNNDYGTTHLFAEYYVKQFHKNFNIPYSIIRLSNSYGCPKDYDSSKWYLILNDLSKSAFKNDKIKLNGNGLAVRDFIWMGDVCNIIHKLTQLESTNDTYNISGEKSYTLLDVAEAVKEAYQEYFNKPIEVEINTEDKSPPREPIIISSSKIKQLVNYNAESHFKDEALQIFNFLKEEK</sequence>
<organism evidence="3 4">
    <name type="scientific">Neotamlana sedimentorum</name>
    <dbReference type="NCBI Taxonomy" id="1435349"/>
    <lineage>
        <taxon>Bacteria</taxon>
        <taxon>Pseudomonadati</taxon>
        <taxon>Bacteroidota</taxon>
        <taxon>Flavobacteriia</taxon>
        <taxon>Flavobacteriales</taxon>
        <taxon>Flavobacteriaceae</taxon>
        <taxon>Neotamlana</taxon>
    </lineage>
</organism>
<dbReference type="SUPFAM" id="SSF51735">
    <property type="entry name" value="NAD(P)-binding Rossmann-fold domains"/>
    <property type="match status" value="1"/>
</dbReference>
<evidence type="ECO:0000256" key="1">
    <source>
        <dbReference type="ARBA" id="ARBA00007637"/>
    </source>
</evidence>
<dbReference type="AlphaFoldDB" id="A0A0D7W714"/>
<dbReference type="Gene3D" id="3.40.50.720">
    <property type="entry name" value="NAD(P)-binding Rossmann-like Domain"/>
    <property type="match status" value="1"/>
</dbReference>
<comment type="caution">
    <text evidence="3">The sequence shown here is derived from an EMBL/GenBank/DDBJ whole genome shotgun (WGS) entry which is preliminary data.</text>
</comment>